<reference evidence="2" key="1">
    <citation type="submission" date="2013-08" db="EMBL/GenBank/DDBJ databases">
        <authorList>
            <person name="Mendez C."/>
            <person name="Richter M."/>
            <person name="Ferrer M."/>
            <person name="Sanchez J."/>
        </authorList>
    </citation>
    <scope>NUCLEOTIDE SEQUENCE</scope>
</reference>
<comment type="caution">
    <text evidence="2">The sequence shown here is derived from an EMBL/GenBank/DDBJ whole genome shotgun (WGS) entry which is preliminary data.</text>
</comment>
<dbReference type="InterPro" id="IPR057240">
    <property type="entry name" value="ParB_dimer_C"/>
</dbReference>
<sequence length="54" mass="6132">RKPRDADLAVLERELSERLATRVELLSARGGRGKLVLHYHNLDALDGLLAKLRR</sequence>
<feature type="non-terminal residue" evidence="2">
    <location>
        <position position="1"/>
    </location>
</feature>
<dbReference type="EMBL" id="AUZZ01004094">
    <property type="protein sequence ID" value="EQD55167.1"/>
    <property type="molecule type" value="Genomic_DNA"/>
</dbReference>
<organism evidence="2">
    <name type="scientific">mine drainage metagenome</name>
    <dbReference type="NCBI Taxonomy" id="410659"/>
    <lineage>
        <taxon>unclassified sequences</taxon>
        <taxon>metagenomes</taxon>
        <taxon>ecological metagenomes</taxon>
    </lineage>
</organism>
<proteinExistence type="predicted"/>
<evidence type="ECO:0000313" key="2">
    <source>
        <dbReference type="EMBL" id="EQD55167.1"/>
    </source>
</evidence>
<accession>T1ADI3</accession>
<feature type="domain" description="ParB C-terminal dimerisation" evidence="1">
    <location>
        <begin position="4"/>
        <end position="53"/>
    </location>
</feature>
<reference evidence="2" key="2">
    <citation type="journal article" date="2014" name="ISME J.">
        <title>Microbial stratification in low pH oxic and suboxic macroscopic growths along an acid mine drainage.</title>
        <authorList>
            <person name="Mendez-Garcia C."/>
            <person name="Mesa V."/>
            <person name="Sprenger R.R."/>
            <person name="Richter M."/>
            <person name="Diez M.S."/>
            <person name="Solano J."/>
            <person name="Bargiela R."/>
            <person name="Golyshina O.V."/>
            <person name="Manteca A."/>
            <person name="Ramos J.L."/>
            <person name="Gallego J.R."/>
            <person name="Llorente I."/>
            <person name="Martins Dos Santos V.A."/>
            <person name="Jensen O.N."/>
            <person name="Pelaez A.I."/>
            <person name="Sanchez J."/>
            <person name="Ferrer M."/>
        </authorList>
    </citation>
    <scope>NUCLEOTIDE SEQUENCE</scope>
</reference>
<protein>
    <submittedName>
        <fullName evidence="2">Chromosome partitioning protein ParB</fullName>
    </submittedName>
</protein>
<gene>
    <name evidence="2" type="ORF">B2A_05861</name>
</gene>
<dbReference type="Pfam" id="PF23552">
    <property type="entry name" value="ParB_C"/>
    <property type="match status" value="1"/>
</dbReference>
<evidence type="ECO:0000259" key="1">
    <source>
        <dbReference type="Pfam" id="PF23552"/>
    </source>
</evidence>
<name>T1ADI3_9ZZZZ</name>
<dbReference type="AlphaFoldDB" id="T1ADI3"/>